<dbReference type="GO" id="GO:0016020">
    <property type="term" value="C:membrane"/>
    <property type="evidence" value="ECO:0007669"/>
    <property type="project" value="TreeGrafter"/>
</dbReference>
<feature type="region of interest" description="Disordered" evidence="4">
    <location>
        <begin position="351"/>
        <end position="381"/>
    </location>
</feature>
<evidence type="ECO:0000313" key="7">
    <source>
        <dbReference type="EMBL" id="MCW8345398.1"/>
    </source>
</evidence>
<comment type="caution">
    <text evidence="7">The sequence shown here is derived from an EMBL/GenBank/DDBJ whole genome shotgun (WGS) entry which is preliminary data.</text>
</comment>
<dbReference type="GO" id="GO:0004308">
    <property type="term" value="F:exo-alpha-sialidase activity"/>
    <property type="evidence" value="ECO:0007669"/>
    <property type="project" value="UniProtKB-EC"/>
</dbReference>
<dbReference type="Pfam" id="PF09264">
    <property type="entry name" value="Sial-lect-inser"/>
    <property type="match status" value="1"/>
</dbReference>
<dbReference type="InterPro" id="IPR036278">
    <property type="entry name" value="Sialidase_sf"/>
</dbReference>
<dbReference type="RefSeq" id="WP_265673841.1">
    <property type="nucleotide sequence ID" value="NZ_JAKRRY010000004.1"/>
</dbReference>
<reference evidence="7" key="1">
    <citation type="submission" date="2022-02" db="EMBL/GenBank/DDBJ databases">
        <title>Vibrio sp. nov, a new bacterium isolated from seawater.</title>
        <authorList>
            <person name="Yuan Y."/>
        </authorList>
    </citation>
    <scope>NUCLEOTIDE SEQUENCE</scope>
    <source>
        <strain evidence="7">ZSDZ65</strain>
    </source>
</reference>
<keyword evidence="7" id="KW-0378">Hydrolase</keyword>
<evidence type="ECO:0000256" key="4">
    <source>
        <dbReference type="SAM" id="MobiDB-lite"/>
    </source>
</evidence>
<dbReference type="SUPFAM" id="SSF50939">
    <property type="entry name" value="Sialidases"/>
    <property type="match status" value="1"/>
</dbReference>
<dbReference type="PANTHER" id="PTHR10628">
    <property type="entry name" value="SIALIDASE"/>
    <property type="match status" value="1"/>
</dbReference>
<evidence type="ECO:0000259" key="6">
    <source>
        <dbReference type="Pfam" id="PF09264"/>
    </source>
</evidence>
<evidence type="ECO:0000256" key="3">
    <source>
        <dbReference type="ARBA" id="ARBA00012733"/>
    </source>
</evidence>
<dbReference type="PANTHER" id="PTHR10628:SF30">
    <property type="entry name" value="EXO-ALPHA-SIALIDASE"/>
    <property type="match status" value="1"/>
</dbReference>
<keyword evidence="7" id="KW-0326">Glycosidase</keyword>
<dbReference type="EC" id="3.2.1.18" evidence="3"/>
<dbReference type="Gene3D" id="2.60.120.200">
    <property type="match status" value="1"/>
</dbReference>
<keyword evidence="8" id="KW-1185">Reference proteome</keyword>
<dbReference type="Proteomes" id="UP001155587">
    <property type="component" value="Unassembled WGS sequence"/>
</dbReference>
<dbReference type="InterPro" id="IPR013320">
    <property type="entry name" value="ConA-like_dom_sf"/>
</dbReference>
<accession>A0A9X3HVN1</accession>
<protein>
    <recommendedName>
        <fullName evidence="3">exo-alpha-sialidase</fullName>
        <ecNumber evidence="3">3.2.1.18</ecNumber>
    </recommendedName>
</protein>
<dbReference type="AlphaFoldDB" id="A0A9X3HVN1"/>
<comment type="catalytic activity">
    <reaction evidence="1">
        <text>Hydrolysis of alpha-(2-&gt;3)-, alpha-(2-&gt;6)-, alpha-(2-&gt;8)- glycosidic linkages of terminal sialic acid residues in oligosaccharides, glycoproteins, glycolipids, colominic acid and synthetic substrates.</text>
        <dbReference type="EC" id="3.2.1.18"/>
    </reaction>
</comment>
<feature type="domain" description="Vibrio cholerae neuraminidase lectin-like" evidence="6">
    <location>
        <begin position="175"/>
        <end position="377"/>
    </location>
</feature>
<evidence type="ECO:0000256" key="5">
    <source>
        <dbReference type="SAM" id="SignalP"/>
    </source>
</evidence>
<name>A0A9X3HVN1_9VIBR</name>
<feature type="chain" id="PRO_5040787142" description="exo-alpha-sialidase" evidence="5">
    <location>
        <begin position="37"/>
        <end position="594"/>
    </location>
</feature>
<dbReference type="EMBL" id="JAKRRY010000004">
    <property type="protein sequence ID" value="MCW8345398.1"/>
    <property type="molecule type" value="Genomic_DNA"/>
</dbReference>
<sequence>MQEFIKSIKGMTDLMKVAWLASLLFTLLLMTSPANAIAPNIRDVVVFKGGEGGSSHFRIPSMIVAADGSLVAFAEGRGTSGDPGNGVATSIKSRRSVDNGQTWSAYQAIHEVSGQAFSDPRPILDSTSGRLFVFYTQWDIDCAQNGNCVPFDDPNHKLLYRVSDDHGQTWSTATDVLDQVRDVNWFANGDAAINGRATWSLTPASSVITQANSNGWELGWQSRVANGSCNVQYYGNGNTRFLVDLVVNEDKSVKAVLYANGQNLEYPLGFDIGGYHDYRITGDGTHASFYVDGTLIASQWAGQSHSSKTVTWGNGCSSTQGSSAYKSVSFTVANVLQGDFNATLMRRENGNVVNHPGEQGWTKTGASGGKGDPGWKSINAGPGQGIQLTSGRLIFPAIVLDAFSHLSVVSIYSDDHGVTWHAGQQTPTYAQEPSEADMVQLNDGRLLMSARNDGVTGTGNFNRYHYISEDDGVSWVEVVESRHSVNGSIFFKLDQVDIGLVRYGDNRVLMSGPQGNGAISSDRNDLAIWSAIDNGSGVYDFTQRTQFRDGYSAYSDIVVLKDQGVNGNETLGVIYEAASSTEIRVMIIDIDSVN</sequence>
<dbReference type="InterPro" id="IPR002860">
    <property type="entry name" value="BNR_rpt"/>
</dbReference>
<keyword evidence="5" id="KW-0732">Signal</keyword>
<gene>
    <name evidence="7" type="ORF">MD535_05045</name>
</gene>
<dbReference type="GO" id="GO:0033691">
    <property type="term" value="F:sialic acid binding"/>
    <property type="evidence" value="ECO:0007669"/>
    <property type="project" value="InterPro"/>
</dbReference>
<organism evidence="7 8">
    <name type="scientific">Vibrio qingdaonensis</name>
    <dbReference type="NCBI Taxonomy" id="2829491"/>
    <lineage>
        <taxon>Bacteria</taxon>
        <taxon>Pseudomonadati</taxon>
        <taxon>Pseudomonadota</taxon>
        <taxon>Gammaproteobacteria</taxon>
        <taxon>Vibrionales</taxon>
        <taxon>Vibrionaceae</taxon>
        <taxon>Vibrio</taxon>
    </lineage>
</organism>
<dbReference type="SUPFAM" id="SSF49899">
    <property type="entry name" value="Concanavalin A-like lectins/glucanases"/>
    <property type="match status" value="1"/>
</dbReference>
<evidence type="ECO:0000256" key="1">
    <source>
        <dbReference type="ARBA" id="ARBA00000427"/>
    </source>
</evidence>
<dbReference type="Gene3D" id="2.120.10.10">
    <property type="match status" value="1"/>
</dbReference>
<dbReference type="Pfam" id="PF02012">
    <property type="entry name" value="BNR"/>
    <property type="match status" value="2"/>
</dbReference>
<feature type="signal peptide" evidence="5">
    <location>
        <begin position="1"/>
        <end position="36"/>
    </location>
</feature>
<dbReference type="GO" id="GO:0005737">
    <property type="term" value="C:cytoplasm"/>
    <property type="evidence" value="ECO:0007669"/>
    <property type="project" value="TreeGrafter"/>
</dbReference>
<evidence type="ECO:0000256" key="2">
    <source>
        <dbReference type="ARBA" id="ARBA00009348"/>
    </source>
</evidence>
<dbReference type="GO" id="GO:0009313">
    <property type="term" value="P:oligosaccharide catabolic process"/>
    <property type="evidence" value="ECO:0007669"/>
    <property type="project" value="TreeGrafter"/>
</dbReference>
<dbReference type="GO" id="GO:0006689">
    <property type="term" value="P:ganglioside catabolic process"/>
    <property type="evidence" value="ECO:0007669"/>
    <property type="project" value="TreeGrafter"/>
</dbReference>
<dbReference type="InterPro" id="IPR026856">
    <property type="entry name" value="Sialidase_fam"/>
</dbReference>
<comment type="similarity">
    <text evidence="2">Belongs to the glycosyl hydrolase 33 family.</text>
</comment>
<dbReference type="CDD" id="cd15482">
    <property type="entry name" value="Sialidase_non-viral"/>
    <property type="match status" value="1"/>
</dbReference>
<proteinExistence type="inferred from homology"/>
<dbReference type="InterPro" id="IPR015344">
    <property type="entry name" value="VCNA_lectin-like_dom"/>
</dbReference>
<evidence type="ECO:0000313" key="8">
    <source>
        <dbReference type="Proteomes" id="UP001155587"/>
    </source>
</evidence>